<dbReference type="eggNOG" id="COG1309">
    <property type="taxonomic scope" value="Bacteria"/>
</dbReference>
<dbReference type="AlphaFoldDB" id="D2PR58"/>
<sequence length="197" mass="20965">MTSGGVGERDGEILEAALRVFLRFGFRKASMDEIARAAKLSRQALYLRYAGKQNLYEATIRHLVGKVRSAALAALRREDRELTDRLADAVLALHGDTAGVGGSIMAELLQEAAGVSGPLLDELRAELVAAISEVLRDSGTAARWQDSGLTAEDLAGHLYLMSSATALAADDPAGRRQAVEVAVRIVSRAAPTHQEAT</sequence>
<feature type="DNA-binding region" description="H-T-H motif" evidence="2">
    <location>
        <begin position="30"/>
        <end position="49"/>
    </location>
</feature>
<dbReference type="OrthoDB" id="3767959at2"/>
<dbReference type="Proteomes" id="UP000007967">
    <property type="component" value="Chromosome"/>
</dbReference>
<organism evidence="4 5">
    <name type="scientific">Kribbella flavida (strain DSM 17836 / JCM 10339 / NBRC 14399)</name>
    <dbReference type="NCBI Taxonomy" id="479435"/>
    <lineage>
        <taxon>Bacteria</taxon>
        <taxon>Bacillati</taxon>
        <taxon>Actinomycetota</taxon>
        <taxon>Actinomycetes</taxon>
        <taxon>Propionibacteriales</taxon>
        <taxon>Kribbellaceae</taxon>
        <taxon>Kribbella</taxon>
    </lineage>
</organism>
<dbReference type="GO" id="GO:0003700">
    <property type="term" value="F:DNA-binding transcription factor activity"/>
    <property type="evidence" value="ECO:0007669"/>
    <property type="project" value="TreeGrafter"/>
</dbReference>
<proteinExistence type="predicted"/>
<keyword evidence="5" id="KW-1185">Reference proteome</keyword>
<keyword evidence="1 2" id="KW-0238">DNA-binding</keyword>
<protein>
    <submittedName>
        <fullName evidence="4">Transcriptional regulator, TetR family</fullName>
    </submittedName>
</protein>
<feature type="domain" description="HTH tetR-type" evidence="3">
    <location>
        <begin position="7"/>
        <end position="67"/>
    </location>
</feature>
<dbReference type="PROSITE" id="PS50977">
    <property type="entry name" value="HTH_TETR_2"/>
    <property type="match status" value="1"/>
</dbReference>
<evidence type="ECO:0000313" key="4">
    <source>
        <dbReference type="EMBL" id="ADB33006.1"/>
    </source>
</evidence>
<dbReference type="InterPro" id="IPR001647">
    <property type="entry name" value="HTH_TetR"/>
</dbReference>
<dbReference type="Pfam" id="PF00440">
    <property type="entry name" value="TetR_N"/>
    <property type="match status" value="1"/>
</dbReference>
<accession>D2PR58</accession>
<reference evidence="4 5" key="2">
    <citation type="journal article" date="2010" name="Stand. Genomic Sci.">
        <title>Complete genome sequence of Kribbella flavida type strain (IFO 14399).</title>
        <authorList>
            <person name="Pukall R."/>
            <person name="Lapidus A."/>
            <person name="Glavina Del Rio T."/>
            <person name="Copeland A."/>
            <person name="Tice H."/>
            <person name="Cheng J.-F."/>
            <person name="Lucas S."/>
            <person name="Chen F."/>
            <person name="Nolan M."/>
            <person name="LaButti K."/>
            <person name="Pati A."/>
            <person name="Ivanova N."/>
            <person name="Mavrommatis K."/>
            <person name="Mikhailova N."/>
            <person name="Pitluck S."/>
            <person name="Bruce D."/>
            <person name="Goodwin L."/>
            <person name="Land M."/>
            <person name="Hauser L."/>
            <person name="Chang Y.-J."/>
            <person name="Jeffries C.D."/>
            <person name="Chen A."/>
            <person name="Palaniappan K."/>
            <person name="Chain P."/>
            <person name="Rohde M."/>
            <person name="Goeker M."/>
            <person name="Bristow J."/>
            <person name="Eisen J.A."/>
            <person name="Markowitz V."/>
            <person name="Hugenholtz P."/>
            <person name="Kyrpides N.C."/>
            <person name="Klenk H.-P."/>
            <person name="Brettin T."/>
        </authorList>
    </citation>
    <scope>NUCLEOTIDE SEQUENCE [LARGE SCALE GENOMIC DNA]</scope>
    <source>
        <strain evidence="5">DSM 17836 / JCM 10339 / NBRC 14399</strain>
    </source>
</reference>
<gene>
    <name evidence="4" type="ordered locus">Kfla_3955</name>
</gene>
<dbReference type="HOGENOM" id="CLU_069356_36_0_11"/>
<dbReference type="PANTHER" id="PTHR30055">
    <property type="entry name" value="HTH-TYPE TRANSCRIPTIONAL REGULATOR RUTR"/>
    <property type="match status" value="1"/>
</dbReference>
<dbReference type="RefSeq" id="WP_012921562.1">
    <property type="nucleotide sequence ID" value="NC_013729.1"/>
</dbReference>
<evidence type="ECO:0000256" key="2">
    <source>
        <dbReference type="PROSITE-ProRule" id="PRU00335"/>
    </source>
</evidence>
<evidence type="ECO:0000313" key="5">
    <source>
        <dbReference type="Proteomes" id="UP000007967"/>
    </source>
</evidence>
<dbReference type="PANTHER" id="PTHR30055:SF146">
    <property type="entry name" value="HTH-TYPE TRANSCRIPTIONAL DUAL REGULATOR CECR"/>
    <property type="match status" value="1"/>
</dbReference>
<name>D2PR58_KRIFD</name>
<evidence type="ECO:0000259" key="3">
    <source>
        <dbReference type="PROSITE" id="PS50977"/>
    </source>
</evidence>
<evidence type="ECO:0000256" key="1">
    <source>
        <dbReference type="ARBA" id="ARBA00023125"/>
    </source>
</evidence>
<dbReference type="EMBL" id="CP001736">
    <property type="protein sequence ID" value="ADB33006.1"/>
    <property type="molecule type" value="Genomic_DNA"/>
</dbReference>
<dbReference type="PRINTS" id="PR00455">
    <property type="entry name" value="HTHTETR"/>
</dbReference>
<dbReference type="KEGG" id="kfl:Kfla_3955"/>
<dbReference type="InterPro" id="IPR050109">
    <property type="entry name" value="HTH-type_TetR-like_transc_reg"/>
</dbReference>
<dbReference type="Gene3D" id="1.10.357.10">
    <property type="entry name" value="Tetracycline Repressor, domain 2"/>
    <property type="match status" value="1"/>
</dbReference>
<dbReference type="GO" id="GO:0000976">
    <property type="term" value="F:transcription cis-regulatory region binding"/>
    <property type="evidence" value="ECO:0007669"/>
    <property type="project" value="TreeGrafter"/>
</dbReference>
<dbReference type="STRING" id="479435.Kfla_3955"/>
<dbReference type="InterPro" id="IPR009057">
    <property type="entry name" value="Homeodomain-like_sf"/>
</dbReference>
<dbReference type="SUPFAM" id="SSF46689">
    <property type="entry name" value="Homeodomain-like"/>
    <property type="match status" value="1"/>
</dbReference>
<reference evidence="5" key="1">
    <citation type="submission" date="2009-09" db="EMBL/GenBank/DDBJ databases">
        <title>The complete genome of Kribbella flavida DSM 17836.</title>
        <authorList>
            <consortium name="US DOE Joint Genome Institute (JGI-PGF)"/>
            <person name="Lucas S."/>
            <person name="Copeland A."/>
            <person name="Lapidus A."/>
            <person name="Glavina del Rio T."/>
            <person name="Dalin E."/>
            <person name="Tice H."/>
            <person name="Bruce D."/>
            <person name="Goodwin L."/>
            <person name="Pitluck S."/>
            <person name="Kyrpides N."/>
            <person name="Mavromatis K."/>
            <person name="Ivanova N."/>
            <person name="Saunders E."/>
            <person name="Brettin T."/>
            <person name="Detter J.C."/>
            <person name="Han C."/>
            <person name="Larimer F."/>
            <person name="Land M."/>
            <person name="Hauser L."/>
            <person name="Markowitz V."/>
            <person name="Cheng J.-F."/>
            <person name="Hugenholtz P."/>
            <person name="Woyke T."/>
            <person name="Wu D."/>
            <person name="Pukall R."/>
            <person name="Klenk H.-P."/>
            <person name="Eisen J.A."/>
        </authorList>
    </citation>
    <scope>NUCLEOTIDE SEQUENCE [LARGE SCALE GENOMIC DNA]</scope>
    <source>
        <strain evidence="5">DSM 17836 / JCM 10339 / NBRC 14399</strain>
    </source>
</reference>